<dbReference type="AlphaFoldDB" id="A0A5E4NEX7"/>
<gene>
    <name evidence="1" type="ORF">CINCED_3A021598</name>
</gene>
<keyword evidence="2" id="KW-1185">Reference proteome</keyword>
<organism evidence="1 2">
    <name type="scientific">Cinara cedri</name>
    <dbReference type="NCBI Taxonomy" id="506608"/>
    <lineage>
        <taxon>Eukaryota</taxon>
        <taxon>Metazoa</taxon>
        <taxon>Ecdysozoa</taxon>
        <taxon>Arthropoda</taxon>
        <taxon>Hexapoda</taxon>
        <taxon>Insecta</taxon>
        <taxon>Pterygota</taxon>
        <taxon>Neoptera</taxon>
        <taxon>Paraneoptera</taxon>
        <taxon>Hemiptera</taxon>
        <taxon>Sternorrhyncha</taxon>
        <taxon>Aphidomorpha</taxon>
        <taxon>Aphidoidea</taxon>
        <taxon>Aphididae</taxon>
        <taxon>Lachninae</taxon>
        <taxon>Cinara</taxon>
    </lineage>
</organism>
<proteinExistence type="predicted"/>
<reference evidence="1 2" key="1">
    <citation type="submission" date="2019-08" db="EMBL/GenBank/DDBJ databases">
        <authorList>
            <person name="Alioto T."/>
            <person name="Alioto T."/>
            <person name="Gomez Garrido J."/>
        </authorList>
    </citation>
    <scope>NUCLEOTIDE SEQUENCE [LARGE SCALE GENOMIC DNA]</scope>
</reference>
<evidence type="ECO:0000313" key="2">
    <source>
        <dbReference type="Proteomes" id="UP000325440"/>
    </source>
</evidence>
<dbReference type="OrthoDB" id="5920040at2759"/>
<dbReference type="EMBL" id="CABPRJ010001925">
    <property type="protein sequence ID" value="VVC41719.1"/>
    <property type="molecule type" value="Genomic_DNA"/>
</dbReference>
<sequence>MYCMSKYEANQYKIEDYNAATTEMLDDRLRVDDFFCSFKAGIIDMVECYTKAPSNTSSAPSQQNILNEPVVTELRQLHHHVSSQVNALKILGQPVNEYDAWLVTLLCCSHQVRQCRDGNCNKCKKWHNTKLHSDAPFYPSVSVPQSQPIITYIGLGNNNSTAPNQIILATILVNLTNTAGHHIQCSVILDSGSQPISINLLLHHCDQSAIAFVAQSCSNNFSSESKAEDHLIITCLMSILVALFVYDPAGFLTPALIHEQFCMLQLWTLKLNWDTSLLEALQTKWTNFC</sequence>
<protein>
    <submittedName>
        <fullName evidence="1">Retrotransposon, Pao</fullName>
    </submittedName>
</protein>
<dbReference type="Pfam" id="PF05380">
    <property type="entry name" value="Peptidase_A17"/>
    <property type="match status" value="1"/>
</dbReference>
<accession>A0A5E4NEX7</accession>
<name>A0A5E4NEX7_9HEMI</name>
<dbReference type="Proteomes" id="UP000325440">
    <property type="component" value="Unassembled WGS sequence"/>
</dbReference>
<dbReference type="InterPro" id="IPR008042">
    <property type="entry name" value="Retrotrans_Pao"/>
</dbReference>
<evidence type="ECO:0000313" key="1">
    <source>
        <dbReference type="EMBL" id="VVC41719.1"/>
    </source>
</evidence>